<dbReference type="KEGG" id="rgi:RGI145_10315"/>
<dbReference type="Gene3D" id="3.30.479.20">
    <property type="entry name" value="Elongation factor Ts, dimerisation domain"/>
    <property type="match status" value="2"/>
</dbReference>
<dbReference type="SUPFAM" id="SSF46934">
    <property type="entry name" value="UBA-like"/>
    <property type="match status" value="1"/>
</dbReference>
<dbReference type="EMBL" id="JAVVDO010000006">
    <property type="protein sequence ID" value="MDT8330567.1"/>
    <property type="molecule type" value="Genomic_DNA"/>
</dbReference>
<dbReference type="PROSITE" id="PS01126">
    <property type="entry name" value="EF_TS_1"/>
    <property type="match status" value="1"/>
</dbReference>
<reference evidence="10 12" key="1">
    <citation type="submission" date="2016-05" db="EMBL/GenBank/DDBJ databases">
        <title>Complete Genome and Methylome Analysis of Psychrotrophic Bacterial Isolates from Antarctic Lake Untersee.</title>
        <authorList>
            <person name="Fomenkov A."/>
            <person name="Akimov V.N."/>
            <person name="Vasilyeva L.V."/>
            <person name="Andersen D."/>
            <person name="Vincze T."/>
            <person name="Roberts R.J."/>
        </authorList>
    </citation>
    <scope>NUCLEOTIDE SEQUENCE [LARGE SCALE GENOMIC DNA]</scope>
    <source>
        <strain evidence="10 12">U14-5</strain>
    </source>
</reference>
<keyword evidence="3 6" id="KW-0963">Cytoplasm</keyword>
<reference evidence="11" key="3">
    <citation type="submission" date="2023-09" db="EMBL/GenBank/DDBJ databases">
        <authorList>
            <person name="Schober I."/>
            <person name="Bunk B."/>
        </authorList>
    </citation>
    <scope>NUCLEOTIDE SEQUENCE</scope>
    <source>
        <strain evidence="11">DSM 103800</strain>
    </source>
</reference>
<comment type="similarity">
    <text evidence="1 6 7">Belongs to the EF-Ts family.</text>
</comment>
<evidence type="ECO:0000256" key="3">
    <source>
        <dbReference type="ARBA" id="ARBA00022490"/>
    </source>
</evidence>
<evidence type="ECO:0000256" key="4">
    <source>
        <dbReference type="ARBA" id="ARBA00022768"/>
    </source>
</evidence>
<evidence type="ECO:0000259" key="9">
    <source>
        <dbReference type="Pfam" id="PF00889"/>
    </source>
</evidence>
<dbReference type="InterPro" id="IPR014039">
    <property type="entry name" value="Transl_elong_EFTs/EF1B_dimer"/>
</dbReference>
<dbReference type="eggNOG" id="COG0264">
    <property type="taxonomic scope" value="Bacteria"/>
</dbReference>
<keyword evidence="5 6" id="KW-0648">Protein biosynthesis</keyword>
<dbReference type="FunFam" id="1.10.286.20:FF:000001">
    <property type="entry name" value="Elongation factor Ts"/>
    <property type="match status" value="1"/>
</dbReference>
<evidence type="ECO:0000313" key="11">
    <source>
        <dbReference type="EMBL" id="MDT8330567.1"/>
    </source>
</evidence>
<dbReference type="PANTHER" id="PTHR11741">
    <property type="entry name" value="ELONGATION FACTOR TS"/>
    <property type="match status" value="1"/>
</dbReference>
<dbReference type="GO" id="GO:0003746">
    <property type="term" value="F:translation elongation factor activity"/>
    <property type="evidence" value="ECO:0007669"/>
    <property type="project" value="UniProtKB-UniRule"/>
</dbReference>
<proteinExistence type="inferred from homology"/>
<evidence type="ECO:0000313" key="13">
    <source>
        <dbReference type="Proteomes" id="UP001258945"/>
    </source>
</evidence>
<dbReference type="NCBIfam" id="TIGR00116">
    <property type="entry name" value="tsf"/>
    <property type="match status" value="1"/>
</dbReference>
<feature type="domain" description="Translation elongation factor EFTs/EF1B dimerisation" evidence="9">
    <location>
        <begin position="71"/>
        <end position="283"/>
    </location>
</feature>
<accession>A0A1L7AF97</accession>
<dbReference type="InterPro" id="IPR001816">
    <property type="entry name" value="Transl_elong_EFTs/EF1B"/>
</dbReference>
<dbReference type="Gene3D" id="1.10.286.20">
    <property type="match status" value="1"/>
</dbReference>
<gene>
    <name evidence="6 11" type="primary">tsf</name>
    <name evidence="10" type="ORF">RGI145_10315</name>
    <name evidence="11" type="ORF">RQ831_05840</name>
</gene>
<evidence type="ECO:0000313" key="10">
    <source>
        <dbReference type="EMBL" id="APT57432.1"/>
    </source>
</evidence>
<evidence type="ECO:0000256" key="1">
    <source>
        <dbReference type="ARBA" id="ARBA00005532"/>
    </source>
</evidence>
<dbReference type="GO" id="GO:0005737">
    <property type="term" value="C:cytoplasm"/>
    <property type="evidence" value="ECO:0007669"/>
    <property type="project" value="UniProtKB-SubCell"/>
</dbReference>
<organism evidence="10 12">
    <name type="scientific">Roseomonas gilardii</name>
    <dbReference type="NCBI Taxonomy" id="257708"/>
    <lineage>
        <taxon>Bacteria</taxon>
        <taxon>Pseudomonadati</taxon>
        <taxon>Pseudomonadota</taxon>
        <taxon>Alphaproteobacteria</taxon>
        <taxon>Acetobacterales</taxon>
        <taxon>Roseomonadaceae</taxon>
        <taxon>Roseomonas</taxon>
    </lineage>
</organism>
<dbReference type="Proteomes" id="UP001258945">
    <property type="component" value="Unassembled WGS sequence"/>
</dbReference>
<dbReference type="HAMAP" id="MF_00050">
    <property type="entry name" value="EF_Ts"/>
    <property type="match status" value="1"/>
</dbReference>
<comment type="subcellular location">
    <subcellularLocation>
        <location evidence="6 8">Cytoplasm</location>
    </subcellularLocation>
</comment>
<dbReference type="Gene3D" id="1.10.8.10">
    <property type="entry name" value="DNA helicase RuvA subunit, C-terminal domain"/>
    <property type="match status" value="1"/>
</dbReference>
<dbReference type="RefSeq" id="WP_075798274.1">
    <property type="nucleotide sequence ID" value="NZ_CP015583.1"/>
</dbReference>
<dbReference type="InterPro" id="IPR036402">
    <property type="entry name" value="EF-Ts_dimer_sf"/>
</dbReference>
<dbReference type="InterPro" id="IPR018101">
    <property type="entry name" value="Transl_elong_Ts_CS"/>
</dbReference>
<keyword evidence="13" id="KW-1185">Reference proteome</keyword>
<comment type="function">
    <text evidence="6 7">Associates with the EF-Tu.GDP complex and induces the exchange of GDP to GTP. It remains bound to the aminoacyl-tRNA.EF-Tu.GTP complex up to the GTP hydrolysis stage on the ribosome.</text>
</comment>
<dbReference type="Proteomes" id="UP000185494">
    <property type="component" value="Chromosome 1"/>
</dbReference>
<evidence type="ECO:0000256" key="7">
    <source>
        <dbReference type="RuleBase" id="RU000642"/>
    </source>
</evidence>
<sequence>MAEITAALVRDLREKTGAGMMDCKKALVEANGDMEAAIDWLRKKGLSAAAKKSGRVAAEGLVAVASAPLKAAMVEVNAETDFLARNEQFQNFVAQVAEVALEVGEDVEAIKAAPYPGGEGTVADELTRLIATIGENMSIRRAKTFSVSQGAVATYMHNAVKPGLGKIGVLVAVESASEVAALETLGRQVGMHIAATRPDALDIDAVDPAALEREKAVLSEQARASGKPENIIEKMVEGRIRKYYEEVVLLEQVWVHDGESRVRKVVEKAGAKLTGFARFQLGEGIEKQAGDFAAEVAAAAGVGG</sequence>
<keyword evidence="4 6" id="KW-0251">Elongation factor</keyword>
<dbReference type="STRING" id="257708.RGI145_10315"/>
<dbReference type="InterPro" id="IPR009060">
    <property type="entry name" value="UBA-like_sf"/>
</dbReference>
<reference evidence="11 13" key="2">
    <citation type="journal article" date="2019" name="Microb. Pathog.">
        <title>Comparison of VITEK 2, MALDI-TOF MS, 16S rRNA gene sequencing, and whole-genome sequencing for identification of Roseomonas mucosa.</title>
        <authorList>
            <person name="Rudolph W.W."/>
            <person name="Gunzer F."/>
            <person name="Trauth M."/>
            <person name="Bunk B."/>
            <person name="Bigge R."/>
            <person name="Schrottner P."/>
        </authorList>
    </citation>
    <scope>NUCLEOTIDE SEQUENCE [LARGE SCALE GENOMIC DNA]</scope>
    <source>
        <strain evidence="11 13">DSM 103800</strain>
    </source>
</reference>
<dbReference type="EMBL" id="CP015583">
    <property type="protein sequence ID" value="APT57432.1"/>
    <property type="molecule type" value="Genomic_DNA"/>
</dbReference>
<dbReference type="CDD" id="cd14275">
    <property type="entry name" value="UBA_EF-Ts"/>
    <property type="match status" value="1"/>
</dbReference>
<dbReference type="Pfam" id="PF00889">
    <property type="entry name" value="EF_TS"/>
    <property type="match status" value="1"/>
</dbReference>
<dbReference type="FunFam" id="1.10.8.10:FF:000001">
    <property type="entry name" value="Elongation factor Ts"/>
    <property type="match status" value="1"/>
</dbReference>
<evidence type="ECO:0000256" key="8">
    <source>
        <dbReference type="RuleBase" id="RU000643"/>
    </source>
</evidence>
<evidence type="ECO:0000313" key="12">
    <source>
        <dbReference type="Proteomes" id="UP000185494"/>
    </source>
</evidence>
<dbReference type="PANTHER" id="PTHR11741:SF0">
    <property type="entry name" value="ELONGATION FACTOR TS, MITOCHONDRIAL"/>
    <property type="match status" value="1"/>
</dbReference>
<evidence type="ECO:0000256" key="2">
    <source>
        <dbReference type="ARBA" id="ARBA00016956"/>
    </source>
</evidence>
<evidence type="ECO:0000256" key="6">
    <source>
        <dbReference type="HAMAP-Rule" id="MF_00050"/>
    </source>
</evidence>
<dbReference type="SUPFAM" id="SSF54713">
    <property type="entry name" value="Elongation factor Ts (EF-Ts), dimerisation domain"/>
    <property type="match status" value="2"/>
</dbReference>
<feature type="region of interest" description="Involved in Mg(2+) ion dislocation from EF-Tu" evidence="6">
    <location>
        <begin position="80"/>
        <end position="83"/>
    </location>
</feature>
<name>A0A1L7AF97_9PROT</name>
<dbReference type="PROSITE" id="PS01127">
    <property type="entry name" value="EF_TS_2"/>
    <property type="match status" value="1"/>
</dbReference>
<evidence type="ECO:0000256" key="5">
    <source>
        <dbReference type="ARBA" id="ARBA00022917"/>
    </source>
</evidence>
<protein>
    <recommendedName>
        <fullName evidence="2 6">Elongation factor Ts</fullName>
        <shortName evidence="6">EF-Ts</shortName>
    </recommendedName>
</protein>
<dbReference type="AlphaFoldDB" id="A0A1L7AF97"/>